<dbReference type="AlphaFoldDB" id="A0A6J4U3T4"/>
<evidence type="ECO:0000256" key="1">
    <source>
        <dbReference type="SAM" id="MobiDB-lite"/>
    </source>
</evidence>
<dbReference type="EMBL" id="CADCWF010000020">
    <property type="protein sequence ID" value="CAA9537659.1"/>
    <property type="molecule type" value="Genomic_DNA"/>
</dbReference>
<evidence type="ECO:0000313" key="2">
    <source>
        <dbReference type="EMBL" id="CAA9537659.1"/>
    </source>
</evidence>
<accession>A0A6J4U3T4</accession>
<proteinExistence type="predicted"/>
<feature type="non-terminal residue" evidence="2">
    <location>
        <position position="1"/>
    </location>
</feature>
<reference evidence="2" key="1">
    <citation type="submission" date="2020-02" db="EMBL/GenBank/DDBJ databases">
        <authorList>
            <person name="Meier V. D."/>
        </authorList>
    </citation>
    <scope>NUCLEOTIDE SEQUENCE</scope>
    <source>
        <strain evidence="2">AVDCRST_MAG59</strain>
    </source>
</reference>
<feature type="compositionally biased region" description="Low complexity" evidence="1">
    <location>
        <begin position="1"/>
        <end position="14"/>
    </location>
</feature>
<protein>
    <submittedName>
        <fullName evidence="2">Uncharacterized protein</fullName>
    </submittedName>
</protein>
<sequence>ERRPGASSGAGSSERGPEDAAVHRDRRAHQDAGRVRARRRLGGRRAGSAAIGRPGPGRRADARVVGRRCRRRDLVGL</sequence>
<feature type="region of interest" description="Disordered" evidence="1">
    <location>
        <begin position="1"/>
        <end position="64"/>
    </location>
</feature>
<organism evidence="2">
    <name type="scientific">uncultured Thermomicrobiales bacterium</name>
    <dbReference type="NCBI Taxonomy" id="1645740"/>
    <lineage>
        <taxon>Bacteria</taxon>
        <taxon>Pseudomonadati</taxon>
        <taxon>Thermomicrobiota</taxon>
        <taxon>Thermomicrobia</taxon>
        <taxon>Thermomicrobiales</taxon>
        <taxon>environmental samples</taxon>
    </lineage>
</organism>
<name>A0A6J4U3T4_9BACT</name>
<feature type="compositionally biased region" description="Basic and acidic residues" evidence="1">
    <location>
        <begin position="15"/>
        <end position="34"/>
    </location>
</feature>
<gene>
    <name evidence="2" type="ORF">AVDCRST_MAG59-482</name>
</gene>
<feature type="non-terminal residue" evidence="2">
    <location>
        <position position="77"/>
    </location>
</feature>